<evidence type="ECO:0000256" key="10">
    <source>
        <dbReference type="HAMAP-Rule" id="MF_00572"/>
    </source>
</evidence>
<dbReference type="NCBIfam" id="TIGR00970">
    <property type="entry name" value="leuA_yeast"/>
    <property type="match status" value="1"/>
</dbReference>
<keyword evidence="7 10" id="KW-0808">Transferase</keyword>
<dbReference type="Gene3D" id="3.20.20.70">
    <property type="entry name" value="Aldolase class I"/>
    <property type="match status" value="1"/>
</dbReference>
<feature type="region of interest" description="Regulatory domain" evidence="10">
    <location>
        <begin position="450"/>
        <end position="569"/>
    </location>
</feature>
<dbReference type="Pfam" id="PF22615">
    <property type="entry name" value="IPMS_D2"/>
    <property type="match status" value="1"/>
</dbReference>
<dbReference type="Gene3D" id="3.30.160.270">
    <property type="match status" value="1"/>
</dbReference>
<comment type="caution">
    <text evidence="12">The sequence shown here is derived from an EMBL/GenBank/DDBJ whole genome shotgun (WGS) entry which is preliminary data.</text>
</comment>
<comment type="catalytic activity">
    <reaction evidence="1 10">
        <text>3-methyl-2-oxobutanoate + acetyl-CoA + H2O = (2S)-2-isopropylmalate + CoA + H(+)</text>
        <dbReference type="Rhea" id="RHEA:21524"/>
        <dbReference type="ChEBI" id="CHEBI:1178"/>
        <dbReference type="ChEBI" id="CHEBI:11851"/>
        <dbReference type="ChEBI" id="CHEBI:15377"/>
        <dbReference type="ChEBI" id="CHEBI:15378"/>
        <dbReference type="ChEBI" id="CHEBI:57287"/>
        <dbReference type="ChEBI" id="CHEBI:57288"/>
        <dbReference type="EC" id="2.3.3.13"/>
    </reaction>
</comment>
<dbReference type="InterPro" id="IPR039371">
    <property type="entry name" value="LeuA_N_DRE-TIM"/>
</dbReference>
<dbReference type="UniPathway" id="UPA00048">
    <property type="reaction ID" value="UER00070"/>
</dbReference>
<comment type="similarity">
    <text evidence="3 10">Belongs to the alpha-IPM synthase/homocitrate synthase family. LeuA type 2 subfamily.</text>
</comment>
<dbReference type="Proteomes" id="UP000023795">
    <property type="component" value="Unassembled WGS sequence"/>
</dbReference>
<dbReference type="InterPro" id="IPR054692">
    <property type="entry name" value="LeuA-like_post-cat"/>
</dbReference>
<dbReference type="InterPro" id="IPR002034">
    <property type="entry name" value="AIPM/Hcit_synth_CS"/>
</dbReference>
<feature type="binding site" evidence="10">
    <location>
        <position position="255"/>
    </location>
    <ligand>
        <name>Mg(2+)</name>
        <dbReference type="ChEBI" id="CHEBI:18420"/>
    </ligand>
</feature>
<dbReference type="GO" id="GO:0003852">
    <property type="term" value="F:2-isopropylmalate synthase activity"/>
    <property type="evidence" value="ECO:0007669"/>
    <property type="project" value="UniProtKB-UniRule"/>
</dbReference>
<keyword evidence="5 10" id="KW-0432">Leucine biosynthesis</keyword>
<dbReference type="InterPro" id="IPR013785">
    <property type="entry name" value="Aldolase_TIM"/>
</dbReference>
<dbReference type="NCBIfam" id="NF002991">
    <property type="entry name" value="PRK03739.1"/>
    <property type="match status" value="1"/>
</dbReference>
<keyword evidence="10" id="KW-0460">Magnesium</keyword>
<dbReference type="InterPro" id="IPR005668">
    <property type="entry name" value="IPM_Synthase"/>
</dbReference>
<dbReference type="GO" id="GO:0009098">
    <property type="term" value="P:L-leucine biosynthetic process"/>
    <property type="evidence" value="ECO:0007669"/>
    <property type="project" value="UniProtKB-UniRule"/>
</dbReference>
<evidence type="ECO:0000256" key="8">
    <source>
        <dbReference type="ARBA" id="ARBA00022723"/>
    </source>
</evidence>
<evidence type="ECO:0000256" key="9">
    <source>
        <dbReference type="ARBA" id="ARBA00023304"/>
    </source>
</evidence>
<name>L2F6M1_9GAMM</name>
<dbReference type="PROSITE" id="PS50991">
    <property type="entry name" value="PYR_CT"/>
    <property type="match status" value="1"/>
</dbReference>
<evidence type="ECO:0000256" key="4">
    <source>
        <dbReference type="ARBA" id="ARBA00012973"/>
    </source>
</evidence>
<dbReference type="EC" id="2.3.3.13" evidence="4 10"/>
<keyword evidence="10" id="KW-0963">Cytoplasm</keyword>
<dbReference type="OrthoDB" id="9803573at2"/>
<keyword evidence="9 10" id="KW-0100">Branched-chain amino acid biosynthesis</keyword>
<feature type="binding site" evidence="10">
    <location>
        <position position="289"/>
    </location>
    <ligand>
        <name>Mg(2+)</name>
        <dbReference type="ChEBI" id="CHEBI:18420"/>
    </ligand>
</feature>
<dbReference type="SUPFAM" id="SSF89000">
    <property type="entry name" value="post-HMGL domain-like"/>
    <property type="match status" value="1"/>
</dbReference>
<dbReference type="STRING" id="1230338.MOMA_07791"/>
<evidence type="ECO:0000256" key="2">
    <source>
        <dbReference type="ARBA" id="ARBA00004689"/>
    </source>
</evidence>
<dbReference type="SUPFAM" id="SSF110921">
    <property type="entry name" value="2-isopropylmalate synthase LeuA, allosteric (dimerisation) domain"/>
    <property type="match status" value="1"/>
</dbReference>
<dbReference type="AlphaFoldDB" id="L2F6M1"/>
<evidence type="ECO:0000256" key="5">
    <source>
        <dbReference type="ARBA" id="ARBA00022430"/>
    </source>
</evidence>
<dbReference type="SMART" id="SM00917">
    <property type="entry name" value="LeuA_dimer"/>
    <property type="match status" value="1"/>
</dbReference>
<gene>
    <name evidence="10" type="primary">leuA</name>
    <name evidence="12" type="ORF">MOMA_07791</name>
</gene>
<keyword evidence="12" id="KW-0012">Acyltransferase</keyword>
<organism evidence="12 13">
    <name type="scientific">Moraxella macacae 0408225</name>
    <dbReference type="NCBI Taxonomy" id="1230338"/>
    <lineage>
        <taxon>Bacteria</taxon>
        <taxon>Pseudomonadati</taxon>
        <taxon>Pseudomonadota</taxon>
        <taxon>Gammaproteobacteria</taxon>
        <taxon>Moraxellales</taxon>
        <taxon>Moraxellaceae</taxon>
        <taxon>Moraxella</taxon>
    </lineage>
</organism>
<dbReference type="GO" id="GO:0003985">
    <property type="term" value="F:acetyl-CoA C-acetyltransferase activity"/>
    <property type="evidence" value="ECO:0007669"/>
    <property type="project" value="UniProtKB-UniRule"/>
</dbReference>
<evidence type="ECO:0000256" key="6">
    <source>
        <dbReference type="ARBA" id="ARBA00022605"/>
    </source>
</evidence>
<dbReference type="PROSITE" id="PS00815">
    <property type="entry name" value="AIPM_HOMOCIT_SYNTH_1"/>
    <property type="match status" value="1"/>
</dbReference>
<dbReference type="EMBL" id="ANIN01000002">
    <property type="protein sequence ID" value="ELA08446.1"/>
    <property type="molecule type" value="Genomic_DNA"/>
</dbReference>
<dbReference type="PATRIC" id="fig|1230338.3.peg.1665"/>
<evidence type="ECO:0000256" key="1">
    <source>
        <dbReference type="ARBA" id="ARBA00000064"/>
    </source>
</evidence>
<reference evidence="12 13" key="1">
    <citation type="journal article" date="2013" name="Genome Announc.">
        <title>Genome Sequence of Moraxella macacae 0408225, a Novel Bacterial Species Isolated from a Cynomolgus Macaque with Epistaxis.</title>
        <authorList>
            <person name="Ladner J.T."/>
            <person name="Whitehouse C.A."/>
            <person name="Koroleva G.I."/>
            <person name="Palacios G.F."/>
        </authorList>
    </citation>
    <scope>NUCLEOTIDE SEQUENCE [LARGE SCALE GENOMIC DNA]</scope>
    <source>
        <strain evidence="12 13">0408225</strain>
    </source>
</reference>
<dbReference type="CDD" id="cd07942">
    <property type="entry name" value="DRE_TIM_LeuA"/>
    <property type="match status" value="1"/>
</dbReference>
<dbReference type="InterPro" id="IPR013709">
    <property type="entry name" value="2-isopropylmalate_synth_dimer"/>
</dbReference>
<evidence type="ECO:0000259" key="11">
    <source>
        <dbReference type="PROSITE" id="PS50991"/>
    </source>
</evidence>
<evidence type="ECO:0000256" key="7">
    <source>
        <dbReference type="ARBA" id="ARBA00022679"/>
    </source>
</evidence>
<accession>L2F6M1</accession>
<comment type="subunit">
    <text evidence="10">Homodimer.</text>
</comment>
<dbReference type="GO" id="GO:0000287">
    <property type="term" value="F:magnesium ion binding"/>
    <property type="evidence" value="ECO:0007669"/>
    <property type="project" value="UniProtKB-UniRule"/>
</dbReference>
<comment type="subcellular location">
    <subcellularLocation>
        <location evidence="10">Cytoplasm</location>
    </subcellularLocation>
</comment>
<dbReference type="SUPFAM" id="SSF51569">
    <property type="entry name" value="Aldolase"/>
    <property type="match status" value="1"/>
</dbReference>
<proteinExistence type="inferred from homology"/>
<keyword evidence="8 10" id="KW-0479">Metal-binding</keyword>
<comment type="function">
    <text evidence="10">Catalyzes the condensation of the acetyl group of acetyl-CoA with 3-methyl-2-oxobutanoate (2-ketoisovalerate) to form 3-carboxy-3-hydroxy-4-methylpentanoate (2-isopropylmalate).</text>
</comment>
<comment type="pathway">
    <text evidence="2 10">Amino-acid biosynthesis; L-leucine biosynthesis; L-leucine from 3-methyl-2-oxobutanoate: step 1/4.</text>
</comment>
<dbReference type="InterPro" id="IPR036230">
    <property type="entry name" value="LeuA_allosteric_dom_sf"/>
</dbReference>
<feature type="domain" description="Pyruvate carboxyltransferase" evidence="11">
    <location>
        <begin position="40"/>
        <end position="314"/>
    </location>
</feature>
<dbReference type="Pfam" id="PF00682">
    <property type="entry name" value="HMGL-like"/>
    <property type="match status" value="1"/>
</dbReference>
<sequence>MSQNIQPKNPAFDYKKYRPFAFAPKLTGRTWPDKIIDKAPMWVSVDLRDGNQALIEPMGIEQKMRFFRTLVDVGFKEIEIGFPSASQIEFDFTRQLIEGGHVPDDVTLQVLVQAREHLIRRTFESLQGAKRAIVHVYNSTSKVQRDKVYQKNFAEITEIAVEGATLLREIAKQYPDTEWVFQYSPESFSQTETDFAVQVCDAVCQVWRPDLGQQVIFNLPATVESSTPNIYADQVEYFCRHLPMRKDVLVSLHTHNDRGCAIAASEFGLMAGADRIEGTLFGNGERTGNMDIMVMAMNLFSQGVDPCLDFSNMSEIAQVVSECNQLPIHPRHPYVGELVFTAFSGSHQDAIKKCLDFNAKNAKTLDVWEVAYLPIDPAHIGRGYQDVVRINSQSGKGGVAYILQRDFGFNLPRWTQIDFSRAVQSEAENRQTELTSDDIIEIFENIYLNNTIFKLHNYQINNYQIDNDEGNVKFTGQISQNGKIIDINAMGNGALSAFVNGLSDVFDKQIHVINYTEHALVKENESNTNANAVSYLQLNVGGKIVSGIGTCSSTVSSMLKAVLSALSQV</sequence>
<dbReference type="PANTHER" id="PTHR46911">
    <property type="match status" value="1"/>
</dbReference>
<dbReference type="Pfam" id="PF08502">
    <property type="entry name" value="LeuA_dimer"/>
    <property type="match status" value="1"/>
</dbReference>
<dbReference type="eggNOG" id="COG0119">
    <property type="taxonomic scope" value="Bacteria"/>
</dbReference>
<dbReference type="PROSITE" id="PS00816">
    <property type="entry name" value="AIPM_HOMOCIT_SYNTH_2"/>
    <property type="match status" value="1"/>
</dbReference>
<evidence type="ECO:0000313" key="13">
    <source>
        <dbReference type="Proteomes" id="UP000023795"/>
    </source>
</evidence>
<keyword evidence="6 10" id="KW-0028">Amino-acid biosynthesis</keyword>
<dbReference type="PANTHER" id="PTHR46911:SF1">
    <property type="entry name" value="2-ISOPROPYLMALATE SYNTHASE"/>
    <property type="match status" value="1"/>
</dbReference>
<dbReference type="GO" id="GO:0005737">
    <property type="term" value="C:cytoplasm"/>
    <property type="evidence" value="ECO:0007669"/>
    <property type="project" value="UniProtKB-SubCell"/>
</dbReference>
<protein>
    <recommendedName>
        <fullName evidence="4 10">2-isopropylmalate synthase</fullName>
        <ecNumber evidence="4 10">2.3.3.13</ecNumber>
    </recommendedName>
    <alternativeName>
        <fullName evidence="10">Alpha-IPM synthase</fullName>
    </alternativeName>
    <alternativeName>
        <fullName evidence="10">Alpha-isopropylmalate synthase</fullName>
    </alternativeName>
</protein>
<dbReference type="InterPro" id="IPR000891">
    <property type="entry name" value="PYR_CT"/>
</dbReference>
<dbReference type="HAMAP" id="MF_00572">
    <property type="entry name" value="LeuA_type2"/>
    <property type="match status" value="1"/>
</dbReference>
<evidence type="ECO:0000256" key="3">
    <source>
        <dbReference type="ARBA" id="ARBA00009767"/>
    </source>
</evidence>
<keyword evidence="13" id="KW-1185">Reference proteome</keyword>
<feature type="binding site" evidence="10">
    <location>
        <position position="253"/>
    </location>
    <ligand>
        <name>Mg(2+)</name>
        <dbReference type="ChEBI" id="CHEBI:18420"/>
    </ligand>
</feature>
<dbReference type="RefSeq" id="WP_009502004.1">
    <property type="nucleotide sequence ID" value="NZ_ANIN01000002.1"/>
</dbReference>
<feature type="binding site" evidence="10">
    <location>
        <position position="49"/>
    </location>
    <ligand>
        <name>Mg(2+)</name>
        <dbReference type="ChEBI" id="CHEBI:18420"/>
    </ligand>
</feature>
<comment type="cofactor">
    <cofactor evidence="10">
        <name>Mg(2+)</name>
        <dbReference type="ChEBI" id="CHEBI:18420"/>
    </cofactor>
</comment>
<evidence type="ECO:0000313" key="12">
    <source>
        <dbReference type="EMBL" id="ELA08446.1"/>
    </source>
</evidence>